<name>A0A5A7P7N5_STRAF</name>
<dbReference type="Proteomes" id="UP000325081">
    <property type="component" value="Unassembled WGS sequence"/>
</dbReference>
<dbReference type="AlphaFoldDB" id="A0A5A7P7N5"/>
<comment type="caution">
    <text evidence="1">The sequence shown here is derived from an EMBL/GenBank/DDBJ whole genome shotgun (WGS) entry which is preliminary data.</text>
</comment>
<dbReference type="EMBL" id="BKCP01002669">
    <property type="protein sequence ID" value="GER28508.1"/>
    <property type="molecule type" value="Genomic_DNA"/>
</dbReference>
<proteinExistence type="predicted"/>
<evidence type="ECO:0000313" key="1">
    <source>
        <dbReference type="EMBL" id="GER28508.1"/>
    </source>
</evidence>
<reference evidence="2" key="1">
    <citation type="journal article" date="2019" name="Curr. Biol.">
        <title>Genome Sequence of Striga asiatica Provides Insight into the Evolution of Plant Parasitism.</title>
        <authorList>
            <person name="Yoshida S."/>
            <person name="Kim S."/>
            <person name="Wafula E.K."/>
            <person name="Tanskanen J."/>
            <person name="Kim Y.M."/>
            <person name="Honaas L."/>
            <person name="Yang Z."/>
            <person name="Spallek T."/>
            <person name="Conn C.E."/>
            <person name="Ichihashi Y."/>
            <person name="Cheong K."/>
            <person name="Cui S."/>
            <person name="Der J.P."/>
            <person name="Gundlach H."/>
            <person name="Jiao Y."/>
            <person name="Hori C."/>
            <person name="Ishida J.K."/>
            <person name="Kasahara H."/>
            <person name="Kiba T."/>
            <person name="Kim M.S."/>
            <person name="Koo N."/>
            <person name="Laohavisit A."/>
            <person name="Lee Y.H."/>
            <person name="Lumba S."/>
            <person name="McCourt P."/>
            <person name="Mortimer J.C."/>
            <person name="Mutuku J.M."/>
            <person name="Nomura T."/>
            <person name="Sasaki-Sekimoto Y."/>
            <person name="Seto Y."/>
            <person name="Wang Y."/>
            <person name="Wakatake T."/>
            <person name="Sakakibara H."/>
            <person name="Demura T."/>
            <person name="Yamaguchi S."/>
            <person name="Yoneyama K."/>
            <person name="Manabe R.I."/>
            <person name="Nelson D.C."/>
            <person name="Schulman A.H."/>
            <person name="Timko M.P."/>
            <person name="dePamphilis C.W."/>
            <person name="Choi D."/>
            <person name="Shirasu K."/>
        </authorList>
    </citation>
    <scope>NUCLEOTIDE SEQUENCE [LARGE SCALE GENOMIC DNA]</scope>
    <source>
        <strain evidence="2">cv. UVA1</strain>
    </source>
</reference>
<organism evidence="1 2">
    <name type="scientific">Striga asiatica</name>
    <name type="common">Asiatic witchweed</name>
    <name type="synonym">Buchnera asiatica</name>
    <dbReference type="NCBI Taxonomy" id="4170"/>
    <lineage>
        <taxon>Eukaryota</taxon>
        <taxon>Viridiplantae</taxon>
        <taxon>Streptophyta</taxon>
        <taxon>Embryophyta</taxon>
        <taxon>Tracheophyta</taxon>
        <taxon>Spermatophyta</taxon>
        <taxon>Magnoliopsida</taxon>
        <taxon>eudicotyledons</taxon>
        <taxon>Gunneridae</taxon>
        <taxon>Pentapetalae</taxon>
        <taxon>asterids</taxon>
        <taxon>lamiids</taxon>
        <taxon>Lamiales</taxon>
        <taxon>Orobanchaceae</taxon>
        <taxon>Buchnereae</taxon>
        <taxon>Striga</taxon>
    </lineage>
</organism>
<keyword evidence="2" id="KW-1185">Reference proteome</keyword>
<evidence type="ECO:0000313" key="2">
    <source>
        <dbReference type="Proteomes" id="UP000325081"/>
    </source>
</evidence>
<feature type="non-terminal residue" evidence="1">
    <location>
        <position position="186"/>
    </location>
</feature>
<sequence>MAKLIAKVEKTGACAATFGEATFGLFASRSIDLVNDLKELDFTYQRLRELADIERAYIASLWLMCYEWRRYGGDSGLSLKEYINLAMLSYENIVKPNFMLGLDDKAPNYCLLIQSDYFEVVSLERFDVFDANGNERKEVHFMEGLMSVGLVSRQIVRLDNATKQPVINPFKGKHFLKSVIFTGFRA</sequence>
<gene>
    <name evidence="1" type="ORF">STAS_04305</name>
</gene>
<accession>A0A5A7P7N5</accession>
<protein>
    <submittedName>
        <fullName evidence="1">Ribonuclease T2 family protein</fullName>
    </submittedName>
</protein>